<evidence type="ECO:0000256" key="2">
    <source>
        <dbReference type="ARBA" id="ARBA00022490"/>
    </source>
</evidence>
<feature type="region of interest" description="Disordered" evidence="7">
    <location>
        <begin position="320"/>
        <end position="344"/>
    </location>
</feature>
<evidence type="ECO:0000256" key="1">
    <source>
        <dbReference type="ARBA" id="ARBA00004496"/>
    </source>
</evidence>
<dbReference type="InterPro" id="IPR002999">
    <property type="entry name" value="Tudor"/>
</dbReference>
<reference evidence="10 11" key="1">
    <citation type="submission" date="2019-09" db="EMBL/GenBank/DDBJ databases">
        <title>Bird 10,000 Genomes (B10K) Project - Family phase.</title>
        <authorList>
            <person name="Zhang G."/>
        </authorList>
    </citation>
    <scope>NUCLEOTIDE SEQUENCE [LARGE SCALE GENOMIC DNA]</scope>
    <source>
        <strain evidence="10">B10K-DU-003-44</strain>
        <tissue evidence="10">Muscle</tissue>
    </source>
</reference>
<feature type="region of interest" description="Disordered" evidence="7">
    <location>
        <begin position="440"/>
        <end position="461"/>
    </location>
</feature>
<dbReference type="InterPro" id="IPR037978">
    <property type="entry name" value="TDRD7_LOTUS_3"/>
</dbReference>
<dbReference type="EMBL" id="VYZB01000518">
    <property type="protein sequence ID" value="NWS74907.1"/>
    <property type="molecule type" value="Genomic_DNA"/>
</dbReference>
<feature type="domain" description="Tudor" evidence="8">
    <location>
        <begin position="532"/>
        <end position="610"/>
    </location>
</feature>
<dbReference type="InterPro" id="IPR025605">
    <property type="entry name" value="OST-HTH/LOTUS_dom"/>
</dbReference>
<dbReference type="InterPro" id="IPR035437">
    <property type="entry name" value="SNase_OB-fold_sf"/>
</dbReference>
<keyword evidence="4" id="KW-0221">Differentiation</keyword>
<dbReference type="InterPro" id="IPR050621">
    <property type="entry name" value="Tudor_domain_containing"/>
</dbReference>
<keyword evidence="3" id="KW-0677">Repeat</keyword>
<dbReference type="Pfam" id="PF00567">
    <property type="entry name" value="TUDOR"/>
    <property type="match status" value="4"/>
</dbReference>
<dbReference type="CDD" id="cd20428">
    <property type="entry name" value="Tudor_TDRD7_rpt2"/>
    <property type="match status" value="1"/>
</dbReference>
<evidence type="ECO:0000259" key="8">
    <source>
        <dbReference type="PROSITE" id="PS50304"/>
    </source>
</evidence>
<protein>
    <submittedName>
        <fullName evidence="10">TDRD7 protein</fullName>
    </submittedName>
</protein>
<feature type="compositionally biased region" description="Polar residues" evidence="7">
    <location>
        <begin position="156"/>
        <end position="171"/>
    </location>
</feature>
<dbReference type="CDD" id="cd09974">
    <property type="entry name" value="LOTUS_3_TDRD7"/>
    <property type="match status" value="1"/>
</dbReference>
<feature type="domain" description="HTH OST-type" evidence="9">
    <location>
        <begin position="352"/>
        <end position="421"/>
    </location>
</feature>
<feature type="compositionally biased region" description="Basic and acidic residues" evidence="7">
    <location>
        <begin position="440"/>
        <end position="456"/>
    </location>
</feature>
<dbReference type="Gene3D" id="3.30.420.610">
    <property type="entry name" value="LOTUS domain-like"/>
    <property type="match status" value="3"/>
</dbReference>
<feature type="region of interest" description="Disordered" evidence="7">
    <location>
        <begin position="918"/>
        <end position="940"/>
    </location>
</feature>
<keyword evidence="5" id="KW-0744">Spermatogenesis</keyword>
<dbReference type="SMART" id="SM00333">
    <property type="entry name" value="TUDOR"/>
    <property type="match status" value="3"/>
</dbReference>
<feature type="domain" description="HTH OST-type" evidence="9">
    <location>
        <begin position="243"/>
        <end position="313"/>
    </location>
</feature>
<sequence>MQDPELIAKTLRAVLHPFKNGVPLSELQGEYKSLTGEWIPFRQLGYGTLEDYLQSVPGVVRMEGNKMGEVICHAVACSETAQIAQLVARQRSSKRKMGRQVNCQMRLKSTSPVTLAGKPKGTLRQPKSLNIPEEGSKRAVPRPPRGKVACGVVKPSTESARSALSPATGSGPSKEIPMQRHVTVVNSNFLFNFRSEKRLAVPARFQKELQVHLSRSSSLDSNDNLNTSIAEPHTVASDPSATYVSEVQTRVKEILNKSSSGVLMSKMTQMYREMYLEDLSTAMLCQLENWPHVCTVEKVQRGDQMDRLLYPAKKIPPIAKNDTEQQKMSQNVTSSKTDPLLKPSVENMPTSLSSDFKQKVVNVLLKYPCGLWATALPKVYQNIYQVKFPEDVLNNLELLSDVCIVDYVSEVPRKAILYAKPQGCIDENLNVTEKLQRRDSVKAAAEQQHEESKDQYPENITVPPLTIPSEGSVSVIVLEVKNTNELQPNSCGALFVKYCRYVGKDYSSAQEQMEDDMKAYYSQNSSVSLAQSLRVGQLVAVHAEEDAWLRARIISLEDNRIKASNYFFWHLEKDDTMLAFRYTVCYVDHGFSELVERNSVHKLHKQFHSLAFQAAKCKLAGLEAFCDDPVLVNAVESLASSKILAVEILEKSDIPLLVLYDTSGEDDININATCLKVLHDKSLELHLQVVDALYTNVRVTSVFSDGSLYCQVPSKGLSRLNEILQKLEDYFHYKQTSEFNVSLPFCGKICLFPSKGKWARVEIRIILTRRALDVQFIDTGTIAAVKVSELREIPPQFLKELIAIPPQAVKCCLADLPPNTGMWTPDAVLWLRDAVMNCPEFSMKMVKQDVSKGVAHVYLFTPENFPDVDHSINRQIKNADLWKHQKDVFLSVTPSGTSSTKVTSAAVSAQRLMSGRLERSLSDPAREHSSAVSTTDMPPPLPLSKAGELMDVYVSVACHPGHFIVQPWKELYNLEALMEEMILYYSRAEEKPVNIEKNKLYAAKIKNQWYRVIIKGILRNGFLSVYELDYGKHEFVSIEKVQPLVDTFRKLPFQAITAQLAGVKSQQWSEEASIVFRNLVEKKPLVAHIEAVNESPNSWDRKIVTFLVDTSLPDTDIWIHDFVSQSLVEFSKDD</sequence>
<dbReference type="GO" id="GO:0030719">
    <property type="term" value="P:P granule organization"/>
    <property type="evidence" value="ECO:0007669"/>
    <property type="project" value="TreeGrafter"/>
</dbReference>
<dbReference type="GO" id="GO:0007283">
    <property type="term" value="P:spermatogenesis"/>
    <property type="evidence" value="ECO:0007669"/>
    <property type="project" value="UniProtKB-KW"/>
</dbReference>
<dbReference type="FunFam" id="3.30.420.610:FF:000009">
    <property type="entry name" value="Tudor domain-containing protein 7 isoform X2"/>
    <property type="match status" value="1"/>
</dbReference>
<feature type="non-terminal residue" evidence="10">
    <location>
        <position position="1134"/>
    </location>
</feature>
<evidence type="ECO:0000256" key="6">
    <source>
        <dbReference type="ARBA" id="ARBA00022884"/>
    </source>
</evidence>
<dbReference type="PROSITE" id="PS50304">
    <property type="entry name" value="TUDOR"/>
    <property type="match status" value="2"/>
</dbReference>
<dbReference type="FunFam" id="2.30.30.140:FF:000065">
    <property type="entry name" value="tudor domain-containing protein 7"/>
    <property type="match status" value="1"/>
</dbReference>
<comment type="caution">
    <text evidence="10">The sequence shown here is derived from an EMBL/GenBank/DDBJ whole genome shotgun (WGS) entry which is preliminary data.</text>
</comment>
<feature type="domain" description="Tudor" evidence="8">
    <location>
        <begin position="743"/>
        <end position="800"/>
    </location>
</feature>
<dbReference type="PANTHER" id="PTHR22948:SF14">
    <property type="entry name" value="TUDOR DOMAIN-CONTAINING PROTEIN 7"/>
    <property type="match status" value="1"/>
</dbReference>
<dbReference type="Pfam" id="PF12872">
    <property type="entry name" value="OST-HTH"/>
    <property type="match status" value="1"/>
</dbReference>
<dbReference type="GO" id="GO:0003723">
    <property type="term" value="F:RNA binding"/>
    <property type="evidence" value="ECO:0007669"/>
    <property type="project" value="UniProtKB-KW"/>
</dbReference>
<evidence type="ECO:0000256" key="3">
    <source>
        <dbReference type="ARBA" id="ARBA00022737"/>
    </source>
</evidence>
<feature type="domain" description="HTH OST-type" evidence="9">
    <location>
        <begin position="3"/>
        <end position="76"/>
    </location>
</feature>
<evidence type="ECO:0000259" key="9">
    <source>
        <dbReference type="PROSITE" id="PS51644"/>
    </source>
</evidence>
<evidence type="ECO:0000313" key="11">
    <source>
        <dbReference type="Proteomes" id="UP000549499"/>
    </source>
</evidence>
<dbReference type="AlphaFoldDB" id="A0A7K5I003"/>
<organism evidence="10 11">
    <name type="scientific">Crotophaga sulcirostris</name>
    <name type="common">Groove-billed ani</name>
    <dbReference type="NCBI Taxonomy" id="33598"/>
    <lineage>
        <taxon>Eukaryota</taxon>
        <taxon>Metazoa</taxon>
        <taxon>Chordata</taxon>
        <taxon>Craniata</taxon>
        <taxon>Vertebrata</taxon>
        <taxon>Euteleostomi</taxon>
        <taxon>Archelosauria</taxon>
        <taxon>Archosauria</taxon>
        <taxon>Dinosauria</taxon>
        <taxon>Saurischia</taxon>
        <taxon>Theropoda</taxon>
        <taxon>Coelurosauria</taxon>
        <taxon>Aves</taxon>
        <taxon>Neognathae</taxon>
        <taxon>Neoaves</taxon>
        <taxon>Otidimorphae</taxon>
        <taxon>Cuculiformes</taxon>
        <taxon>Crotophagidae</taxon>
        <taxon>Crotophaga</taxon>
    </lineage>
</organism>
<dbReference type="InterPro" id="IPR041966">
    <property type="entry name" value="LOTUS-like"/>
</dbReference>
<accession>A0A7K5I003</accession>
<dbReference type="GO" id="GO:0034587">
    <property type="term" value="P:piRNA processing"/>
    <property type="evidence" value="ECO:0007669"/>
    <property type="project" value="TreeGrafter"/>
</dbReference>
<gene>
    <name evidence="10" type="primary">Tdrd7</name>
    <name evidence="10" type="ORF">CROSUL_R10011</name>
</gene>
<evidence type="ECO:0000256" key="7">
    <source>
        <dbReference type="SAM" id="MobiDB-lite"/>
    </source>
</evidence>
<feature type="region of interest" description="Disordered" evidence="7">
    <location>
        <begin position="112"/>
        <end position="175"/>
    </location>
</feature>
<keyword evidence="6" id="KW-0694">RNA-binding</keyword>
<dbReference type="PANTHER" id="PTHR22948">
    <property type="entry name" value="TUDOR DOMAIN CONTAINING PROTEIN"/>
    <property type="match status" value="1"/>
</dbReference>
<dbReference type="InterPro" id="IPR047448">
    <property type="entry name" value="Tudor_TDRD7_rpt2"/>
</dbReference>
<dbReference type="Gene3D" id="2.40.50.90">
    <property type="match status" value="3"/>
</dbReference>
<proteinExistence type="predicted"/>
<feature type="non-terminal residue" evidence="10">
    <location>
        <position position="1"/>
    </location>
</feature>
<feature type="compositionally biased region" description="Basic and acidic residues" evidence="7">
    <location>
        <begin position="918"/>
        <end position="929"/>
    </location>
</feature>
<dbReference type="SUPFAM" id="SSF63748">
    <property type="entry name" value="Tudor/PWWP/MBT"/>
    <property type="match status" value="3"/>
</dbReference>
<evidence type="ECO:0000256" key="4">
    <source>
        <dbReference type="ARBA" id="ARBA00022782"/>
    </source>
</evidence>
<dbReference type="OrthoDB" id="10034606at2759"/>
<evidence type="ECO:0000256" key="5">
    <source>
        <dbReference type="ARBA" id="ARBA00022871"/>
    </source>
</evidence>
<keyword evidence="11" id="KW-1185">Reference proteome</keyword>
<feature type="region of interest" description="Disordered" evidence="7">
    <location>
        <begin position="217"/>
        <end position="241"/>
    </location>
</feature>
<dbReference type="PROSITE" id="PS51644">
    <property type="entry name" value="HTH_OST"/>
    <property type="match status" value="3"/>
</dbReference>
<comment type="subcellular location">
    <subcellularLocation>
        <location evidence="1">Cytoplasm</location>
    </subcellularLocation>
</comment>
<feature type="compositionally biased region" description="Low complexity" evidence="7">
    <location>
        <begin position="217"/>
        <end position="228"/>
    </location>
</feature>
<evidence type="ECO:0000313" key="10">
    <source>
        <dbReference type="EMBL" id="NWS74907.1"/>
    </source>
</evidence>
<feature type="compositionally biased region" description="Polar residues" evidence="7">
    <location>
        <begin position="326"/>
        <end position="337"/>
    </location>
</feature>
<name>A0A7K5I003_CROSL</name>
<dbReference type="Proteomes" id="UP000549499">
    <property type="component" value="Unassembled WGS sequence"/>
</dbReference>
<dbReference type="Gene3D" id="2.30.30.140">
    <property type="match status" value="3"/>
</dbReference>
<keyword evidence="2" id="KW-0963">Cytoplasm</keyword>
<dbReference type="GO" id="GO:0043186">
    <property type="term" value="C:P granule"/>
    <property type="evidence" value="ECO:0007669"/>
    <property type="project" value="TreeGrafter"/>
</dbReference>